<dbReference type="InterPro" id="IPR015797">
    <property type="entry name" value="NUDIX_hydrolase-like_dom_sf"/>
</dbReference>
<proteinExistence type="predicted"/>
<evidence type="ECO:0000313" key="4">
    <source>
        <dbReference type="EMBL" id="KQL18320.1"/>
    </source>
</evidence>
<dbReference type="STRING" id="1637975.AN957_06805"/>
<dbReference type="AlphaFoldDB" id="A0A0Q3QL37"/>
<sequence length="166" mass="18943">MRCEILSHVRIRCTALIIENNSVLLVEYDDNGIHYNLPGGGLEPGETIIDGVAREVLEETTAQVDVGPLALIYEFAPHQQSGDYNANEQHALHLIFECKIKNNSMPRLPEFPDPNQSAVKWIPLEELDSILLIPNINQQIKNYVRNKKSIDLIEDYRLDKLRIELN</sequence>
<comment type="caution">
    <text evidence="4">The sequence shown here is derived from an EMBL/GenBank/DDBJ whole genome shotgun (WGS) entry which is preliminary data.</text>
</comment>
<dbReference type="Gene3D" id="3.90.79.10">
    <property type="entry name" value="Nucleoside Triphosphate Pyrophosphohydrolase"/>
    <property type="match status" value="1"/>
</dbReference>
<dbReference type="InterPro" id="IPR000086">
    <property type="entry name" value="NUDIX_hydrolase_dom"/>
</dbReference>
<dbReference type="SUPFAM" id="SSF55811">
    <property type="entry name" value="Nudix"/>
    <property type="match status" value="1"/>
</dbReference>
<dbReference type="PANTHER" id="PTHR43046:SF14">
    <property type="entry name" value="MUTT_NUDIX FAMILY PROTEIN"/>
    <property type="match status" value="1"/>
</dbReference>
<comment type="cofactor">
    <cofactor evidence="1">
        <name>Mg(2+)</name>
        <dbReference type="ChEBI" id="CHEBI:18420"/>
    </cofactor>
</comment>
<organism evidence="4 5">
    <name type="scientific">Cytobacillus solani</name>
    <dbReference type="NCBI Taxonomy" id="1637975"/>
    <lineage>
        <taxon>Bacteria</taxon>
        <taxon>Bacillati</taxon>
        <taxon>Bacillota</taxon>
        <taxon>Bacilli</taxon>
        <taxon>Bacillales</taxon>
        <taxon>Bacillaceae</taxon>
        <taxon>Cytobacillus</taxon>
    </lineage>
</organism>
<dbReference type="PANTHER" id="PTHR43046">
    <property type="entry name" value="GDP-MANNOSE MANNOSYL HYDROLASE"/>
    <property type="match status" value="1"/>
</dbReference>
<dbReference type="PROSITE" id="PS51462">
    <property type="entry name" value="NUDIX"/>
    <property type="match status" value="1"/>
</dbReference>
<dbReference type="GO" id="GO:0016787">
    <property type="term" value="F:hydrolase activity"/>
    <property type="evidence" value="ECO:0007669"/>
    <property type="project" value="UniProtKB-KW"/>
</dbReference>
<protein>
    <submittedName>
        <fullName evidence="4">NUDIX hydrolase</fullName>
    </submittedName>
</protein>
<evidence type="ECO:0000313" key="5">
    <source>
        <dbReference type="Proteomes" id="UP000050996"/>
    </source>
</evidence>
<evidence type="ECO:0000256" key="2">
    <source>
        <dbReference type="ARBA" id="ARBA00022801"/>
    </source>
</evidence>
<evidence type="ECO:0000256" key="1">
    <source>
        <dbReference type="ARBA" id="ARBA00001946"/>
    </source>
</evidence>
<name>A0A0Q3QL37_9BACI</name>
<reference evidence="4 5" key="1">
    <citation type="submission" date="2015-09" db="EMBL/GenBank/DDBJ databases">
        <title>Genome sequencing project for genomic taxonomy and phylogenomics of Bacillus-like bacteria.</title>
        <authorList>
            <person name="Liu B."/>
            <person name="Wang J."/>
            <person name="Zhu Y."/>
            <person name="Liu G."/>
            <person name="Chen Q."/>
            <person name="Chen Z."/>
            <person name="Lan J."/>
            <person name="Che J."/>
            <person name="Ge C."/>
            <person name="Shi H."/>
            <person name="Pan Z."/>
            <person name="Liu X."/>
        </authorList>
    </citation>
    <scope>NUCLEOTIDE SEQUENCE [LARGE SCALE GENOMIC DNA]</scope>
    <source>
        <strain evidence="4 5">FJAT-18043</strain>
    </source>
</reference>
<evidence type="ECO:0000259" key="3">
    <source>
        <dbReference type="PROSITE" id="PS51462"/>
    </source>
</evidence>
<keyword evidence="2 4" id="KW-0378">Hydrolase</keyword>
<dbReference type="EMBL" id="LJIX01000006">
    <property type="protein sequence ID" value="KQL18320.1"/>
    <property type="molecule type" value="Genomic_DNA"/>
</dbReference>
<keyword evidence="5" id="KW-1185">Reference proteome</keyword>
<dbReference type="PATRIC" id="fig|1637975.4.peg.1068"/>
<gene>
    <name evidence="4" type="ORF">AN957_06805</name>
</gene>
<feature type="domain" description="Nudix hydrolase" evidence="3">
    <location>
        <begin position="8"/>
        <end position="148"/>
    </location>
</feature>
<dbReference type="CDD" id="cd18880">
    <property type="entry name" value="NUDIX_ADPRase"/>
    <property type="match status" value="1"/>
</dbReference>
<dbReference type="Proteomes" id="UP000050996">
    <property type="component" value="Unassembled WGS sequence"/>
</dbReference>
<accession>A0A0Q3QL37</accession>
<dbReference type="Pfam" id="PF00293">
    <property type="entry name" value="NUDIX"/>
    <property type="match status" value="1"/>
</dbReference>